<evidence type="ECO:0000259" key="6">
    <source>
        <dbReference type="Pfam" id="PF08100"/>
    </source>
</evidence>
<keyword evidence="8" id="KW-1185">Reference proteome</keyword>
<proteinExistence type="predicted"/>
<dbReference type="PROSITE" id="PS51683">
    <property type="entry name" value="SAM_OMT_II"/>
    <property type="match status" value="1"/>
</dbReference>
<evidence type="ECO:0000256" key="3">
    <source>
        <dbReference type="ARBA" id="ARBA00022691"/>
    </source>
</evidence>
<keyword evidence="2 7" id="KW-0808">Transferase</keyword>
<keyword evidence="3" id="KW-0949">S-adenosyl-L-methionine</keyword>
<dbReference type="SUPFAM" id="SSF46785">
    <property type="entry name" value="Winged helix' DNA-binding domain"/>
    <property type="match status" value="1"/>
</dbReference>
<dbReference type="Pfam" id="PF00891">
    <property type="entry name" value="Methyltransf_2"/>
    <property type="match status" value="1"/>
</dbReference>
<dbReference type="InterPro" id="IPR016461">
    <property type="entry name" value="COMT-like"/>
</dbReference>
<evidence type="ECO:0000256" key="1">
    <source>
        <dbReference type="ARBA" id="ARBA00022603"/>
    </source>
</evidence>
<dbReference type="GO" id="GO:0008171">
    <property type="term" value="F:O-methyltransferase activity"/>
    <property type="evidence" value="ECO:0007669"/>
    <property type="project" value="InterPro"/>
</dbReference>
<protein>
    <submittedName>
        <fullName evidence="7">Methyltransferase</fullName>
    </submittedName>
</protein>
<dbReference type="PANTHER" id="PTHR43712:SF2">
    <property type="entry name" value="O-METHYLTRANSFERASE CICE"/>
    <property type="match status" value="1"/>
</dbReference>
<feature type="domain" description="O-methyltransferase C-terminal" evidence="5">
    <location>
        <begin position="121"/>
        <end position="331"/>
    </location>
</feature>
<dbReference type="Gene3D" id="1.10.10.10">
    <property type="entry name" value="Winged helix-like DNA-binding domain superfamily/Winged helix DNA-binding domain"/>
    <property type="match status" value="1"/>
</dbReference>
<dbReference type="InterPro" id="IPR012967">
    <property type="entry name" value="COMT_dimerisation"/>
</dbReference>
<dbReference type="InterPro" id="IPR029063">
    <property type="entry name" value="SAM-dependent_MTases_sf"/>
</dbReference>
<dbReference type="OrthoDB" id="4145676at2"/>
<dbReference type="GO" id="GO:0046983">
    <property type="term" value="F:protein dimerization activity"/>
    <property type="evidence" value="ECO:0007669"/>
    <property type="project" value="InterPro"/>
</dbReference>
<dbReference type="Proteomes" id="UP000267900">
    <property type="component" value="Chromosome"/>
</dbReference>
<organism evidence="7 8">
    <name type="scientific">Streptomyces luteoverticillatus</name>
    <name type="common">Streptoverticillium luteoverticillatus</name>
    <dbReference type="NCBI Taxonomy" id="66425"/>
    <lineage>
        <taxon>Bacteria</taxon>
        <taxon>Bacillati</taxon>
        <taxon>Actinomycetota</taxon>
        <taxon>Actinomycetes</taxon>
        <taxon>Kitasatosporales</taxon>
        <taxon>Streptomycetaceae</taxon>
        <taxon>Streptomyces</taxon>
    </lineage>
</organism>
<dbReference type="CDD" id="cd02440">
    <property type="entry name" value="AdoMet_MTases"/>
    <property type="match status" value="1"/>
</dbReference>
<name>A0A3S9PS98_STRLT</name>
<evidence type="ECO:0000313" key="7">
    <source>
        <dbReference type="EMBL" id="AZQ75184.1"/>
    </source>
</evidence>
<dbReference type="Pfam" id="PF08100">
    <property type="entry name" value="Dimerisation"/>
    <property type="match status" value="1"/>
</dbReference>
<dbReference type="InterPro" id="IPR036388">
    <property type="entry name" value="WH-like_DNA-bd_sf"/>
</dbReference>
<dbReference type="GO" id="GO:0032259">
    <property type="term" value="P:methylation"/>
    <property type="evidence" value="ECO:0007669"/>
    <property type="project" value="UniProtKB-KW"/>
</dbReference>
<sequence length="352" mass="37638">MSEPDDHGRRTAADEEHHGIVMGLAFGQMAAQTLGAATRLGVFDLIGDGERTADSLAEVLGTRPRATYRLLRALAALRLLAEGAPGTFTTTPAGDLLRSGTPGSLLSVARMFTDPAMLRGWDLLDESVRTERPTFDTVFGTDFFGHLKKHPELSAEFNAAMSQATRMAADAIPHHYDFGRFGTVVDVGGGDGTLLAAILRAHPGPRGVVHDSAEGLAQAADRFARDGLTDRVTLETGDFFASVPAGGDLYLLKSVIHDWDDERCATILRHIRAVVPDDGALLLVEPVLPATVPGDGSAFPYLTDLNMMVNVGGRERTADDFSALCDTAGFALRAITPLPHPIRYRLIEATPV</sequence>
<dbReference type="Gene3D" id="1.10.287.1350">
    <property type="match status" value="1"/>
</dbReference>
<evidence type="ECO:0000256" key="2">
    <source>
        <dbReference type="ARBA" id="ARBA00022679"/>
    </source>
</evidence>
<evidence type="ECO:0000313" key="8">
    <source>
        <dbReference type="Proteomes" id="UP000267900"/>
    </source>
</evidence>
<evidence type="ECO:0000259" key="5">
    <source>
        <dbReference type="Pfam" id="PF00891"/>
    </source>
</evidence>
<dbReference type="PIRSF" id="PIRSF005739">
    <property type="entry name" value="O-mtase"/>
    <property type="match status" value="1"/>
</dbReference>
<dbReference type="InterPro" id="IPR036390">
    <property type="entry name" value="WH_DNA-bd_sf"/>
</dbReference>
<reference evidence="7 8" key="1">
    <citation type="submission" date="2018-12" db="EMBL/GenBank/DDBJ databases">
        <title>The whole draft genome of Streptomyce luteoverticillatus CGMCC 15060.</title>
        <authorList>
            <person name="Feng Z."/>
            <person name="Chen G."/>
            <person name="Zhang J."/>
            <person name="Zhu H."/>
            <person name="Yu X."/>
            <person name="Zhang W."/>
            <person name="Zhang X."/>
        </authorList>
    </citation>
    <scope>NUCLEOTIDE SEQUENCE [LARGE SCALE GENOMIC DNA]</scope>
    <source>
        <strain evidence="7 8">CGMCC 15060</strain>
    </source>
</reference>
<feature type="domain" description="O-methyltransferase dimerisation" evidence="6">
    <location>
        <begin position="23"/>
        <end position="97"/>
    </location>
</feature>
<dbReference type="Gene3D" id="3.40.50.150">
    <property type="entry name" value="Vaccinia Virus protein VP39"/>
    <property type="match status" value="1"/>
</dbReference>
<dbReference type="InterPro" id="IPR001077">
    <property type="entry name" value="COMT_C"/>
</dbReference>
<keyword evidence="1 7" id="KW-0489">Methyltransferase</keyword>
<feature type="active site" description="Proton acceptor" evidence="4">
    <location>
        <position position="257"/>
    </location>
</feature>
<gene>
    <name evidence="7" type="ORF">EKH77_32155</name>
</gene>
<dbReference type="RefSeq" id="WP_126917686.1">
    <property type="nucleotide sequence ID" value="NZ_CP034587.1"/>
</dbReference>
<dbReference type="EMBL" id="CP034587">
    <property type="protein sequence ID" value="AZQ75184.1"/>
    <property type="molecule type" value="Genomic_DNA"/>
</dbReference>
<dbReference type="SUPFAM" id="SSF53335">
    <property type="entry name" value="S-adenosyl-L-methionine-dependent methyltransferases"/>
    <property type="match status" value="1"/>
</dbReference>
<evidence type="ECO:0000256" key="4">
    <source>
        <dbReference type="PIRSR" id="PIRSR005739-1"/>
    </source>
</evidence>
<dbReference type="PANTHER" id="PTHR43712">
    <property type="entry name" value="PUTATIVE (AFU_ORTHOLOGUE AFUA_4G14580)-RELATED"/>
    <property type="match status" value="1"/>
</dbReference>
<dbReference type="AlphaFoldDB" id="A0A3S9PS98"/>
<accession>A0A3S9PS98</accession>